<dbReference type="AlphaFoldDB" id="A0A2M6W9V9"/>
<evidence type="ECO:0000313" key="2">
    <source>
        <dbReference type="Proteomes" id="UP000231464"/>
    </source>
</evidence>
<reference evidence="2" key="1">
    <citation type="submission" date="2017-09" db="EMBL/GenBank/DDBJ databases">
        <title>Depth-based differentiation of microbial function through sediment-hosted aquifers and enrichment of novel symbionts in the deep terrestrial subsurface.</title>
        <authorList>
            <person name="Probst A.J."/>
            <person name="Ladd B."/>
            <person name="Jarett J.K."/>
            <person name="Geller-Mcgrath D.E."/>
            <person name="Sieber C.M.K."/>
            <person name="Emerson J.B."/>
            <person name="Anantharaman K."/>
            <person name="Thomas B.C."/>
            <person name="Malmstrom R."/>
            <person name="Stieglmeier M."/>
            <person name="Klingl A."/>
            <person name="Woyke T."/>
            <person name="Ryan C.M."/>
            <person name="Banfield J.F."/>
        </authorList>
    </citation>
    <scope>NUCLEOTIDE SEQUENCE [LARGE SCALE GENOMIC DNA]</scope>
</reference>
<organism evidence="1 2">
    <name type="scientific">Candidatus Kuenenbacteria bacterium CG10_big_fil_rev_8_21_14_0_10_36_11</name>
    <dbReference type="NCBI Taxonomy" id="1974618"/>
    <lineage>
        <taxon>Bacteria</taxon>
        <taxon>Candidatus Kueneniibacteriota</taxon>
    </lineage>
</organism>
<sequence>MIAILMGCEDFFGIFLSCHPRENGDPGIMDYHKTNFLDSRLHGNDKIIIFLFFNHYTIMQNLCKMLKLAYDCPSPATHQIAKKPGSFYLSRAFGFN</sequence>
<accession>A0A2M6W9V9</accession>
<protein>
    <submittedName>
        <fullName evidence="1">Uncharacterized protein</fullName>
    </submittedName>
</protein>
<dbReference type="EMBL" id="PFBP01000051">
    <property type="protein sequence ID" value="PIT89583.1"/>
    <property type="molecule type" value="Genomic_DNA"/>
</dbReference>
<comment type="caution">
    <text evidence="1">The sequence shown here is derived from an EMBL/GenBank/DDBJ whole genome shotgun (WGS) entry which is preliminary data.</text>
</comment>
<name>A0A2M6W9V9_9BACT</name>
<proteinExistence type="predicted"/>
<dbReference type="Proteomes" id="UP000231464">
    <property type="component" value="Unassembled WGS sequence"/>
</dbReference>
<evidence type="ECO:0000313" key="1">
    <source>
        <dbReference type="EMBL" id="PIT89583.1"/>
    </source>
</evidence>
<gene>
    <name evidence="1" type="ORF">COU23_03180</name>
</gene>